<sequence>MSISTCQVLVTKRPARALYATSALIKSLSLKPGKTVRISFGKAETTVTLRSVKKSGSKLYVPLNIKNQLLLPHIGTFKVKSSNGSLRIGPLFGIMTTANPSATSPFGTRTSLIRQFVASGSQAGTCFAFAPKNIDWATRSVTGYFYSPGKGWYRRKAPLPDVIYNRMPSRKTEKSANLVSLKYRLTHAGIPLFNWSFFEKWDIYRLLEPAGEAYKHVPQSILNPSPRQLKGMLDNHDFVYLKPTGGSLGKGIYRLTYKPHKGYFVRYRLSGRNRVLRFAKFSGLARMIGIDKGRLRNYVAQQGIRLLEIDGCPIDFRFHLIKNIRGRWTVAGIGCKKAGKGSVTTHVRTGGQLLTPGQALGRIYSASRAQDLLDKAKAVSIQLAEAIERESSHPVGELGFDLGIDKDGRIWMFEANAKPGRSIYKHPALKNEGRATLKLLFDYCTYLSGFNGGDA</sequence>
<dbReference type="Pfam" id="PF14398">
    <property type="entry name" value="ATPgrasp_YheCD"/>
    <property type="match status" value="1"/>
</dbReference>
<name>A0A8J4H5F9_9BACL</name>
<organism evidence="1 2">
    <name type="scientific">Xylanibacillus composti</name>
    <dbReference type="NCBI Taxonomy" id="1572762"/>
    <lineage>
        <taxon>Bacteria</taxon>
        <taxon>Bacillati</taxon>
        <taxon>Bacillota</taxon>
        <taxon>Bacilli</taxon>
        <taxon>Bacillales</taxon>
        <taxon>Paenibacillaceae</taxon>
        <taxon>Xylanibacillus</taxon>
    </lineage>
</organism>
<evidence type="ECO:0008006" key="3">
    <source>
        <dbReference type="Google" id="ProtNLM"/>
    </source>
</evidence>
<dbReference type="Proteomes" id="UP000677918">
    <property type="component" value="Unassembled WGS sequence"/>
</dbReference>
<accession>A0A8J4H5F9</accession>
<protein>
    <recommendedName>
        <fullName evidence="3">YheC/YheD family protein</fullName>
    </recommendedName>
</protein>
<dbReference type="InterPro" id="IPR026838">
    <property type="entry name" value="YheC/D"/>
</dbReference>
<dbReference type="RefSeq" id="WP_213412656.1">
    <property type="nucleotide sequence ID" value="NZ_BOVK01000036.1"/>
</dbReference>
<reference evidence="1" key="1">
    <citation type="submission" date="2021-04" db="EMBL/GenBank/DDBJ databases">
        <title>Draft genome sequence of Xylanibacillus composti strain K13.</title>
        <authorList>
            <person name="Uke A."/>
            <person name="Chhe C."/>
            <person name="Baramee S."/>
            <person name="Kosugi A."/>
        </authorList>
    </citation>
    <scope>NUCLEOTIDE SEQUENCE</scope>
    <source>
        <strain evidence="1">K13</strain>
    </source>
</reference>
<gene>
    <name evidence="1" type="primary">yheD_1</name>
    <name evidence="1" type="ORF">XYCOK13_26950</name>
</gene>
<comment type="caution">
    <text evidence="1">The sequence shown here is derived from an EMBL/GenBank/DDBJ whole genome shotgun (WGS) entry which is preliminary data.</text>
</comment>
<dbReference type="AlphaFoldDB" id="A0A8J4H5F9"/>
<evidence type="ECO:0000313" key="2">
    <source>
        <dbReference type="Proteomes" id="UP000677918"/>
    </source>
</evidence>
<evidence type="ECO:0000313" key="1">
    <source>
        <dbReference type="EMBL" id="GIQ69871.1"/>
    </source>
</evidence>
<proteinExistence type="predicted"/>
<dbReference type="EMBL" id="BOVK01000036">
    <property type="protein sequence ID" value="GIQ69871.1"/>
    <property type="molecule type" value="Genomic_DNA"/>
</dbReference>
<keyword evidence="2" id="KW-1185">Reference proteome</keyword>
<dbReference type="SUPFAM" id="SSF56059">
    <property type="entry name" value="Glutathione synthetase ATP-binding domain-like"/>
    <property type="match status" value="1"/>
</dbReference>